<reference evidence="2" key="2">
    <citation type="submission" date="2023-01" db="EMBL/GenBank/DDBJ databases">
        <authorList>
            <person name="Petersen C."/>
        </authorList>
    </citation>
    <scope>NUCLEOTIDE SEQUENCE</scope>
    <source>
        <strain evidence="2">IBT 17514</strain>
    </source>
</reference>
<comment type="caution">
    <text evidence="2">The sequence shown here is derived from an EMBL/GenBank/DDBJ whole genome shotgun (WGS) entry which is preliminary data.</text>
</comment>
<feature type="chain" id="PRO_5042280044" evidence="1">
    <location>
        <begin position="23"/>
        <end position="340"/>
    </location>
</feature>
<keyword evidence="3" id="KW-1185">Reference proteome</keyword>
<gene>
    <name evidence="2" type="ORF">N7493_007298</name>
</gene>
<evidence type="ECO:0000313" key="3">
    <source>
        <dbReference type="Proteomes" id="UP001215712"/>
    </source>
</evidence>
<proteinExistence type="predicted"/>
<protein>
    <submittedName>
        <fullName evidence="2">Uncharacterized protein</fullName>
    </submittedName>
</protein>
<feature type="signal peptide" evidence="1">
    <location>
        <begin position="1"/>
        <end position="22"/>
    </location>
</feature>
<dbReference type="AlphaFoldDB" id="A0AAD6HJ68"/>
<evidence type="ECO:0000313" key="2">
    <source>
        <dbReference type="EMBL" id="KAJ5719720.1"/>
    </source>
</evidence>
<reference evidence="2" key="1">
    <citation type="journal article" date="2023" name="IMA Fungus">
        <title>Comparative genomic study of the Penicillium genus elucidates a diverse pangenome and 15 lateral gene transfer events.</title>
        <authorList>
            <person name="Petersen C."/>
            <person name="Sorensen T."/>
            <person name="Nielsen M.R."/>
            <person name="Sondergaard T.E."/>
            <person name="Sorensen J.L."/>
            <person name="Fitzpatrick D.A."/>
            <person name="Frisvad J.C."/>
            <person name="Nielsen K.L."/>
        </authorList>
    </citation>
    <scope>NUCLEOTIDE SEQUENCE</scope>
    <source>
        <strain evidence="2">IBT 17514</strain>
    </source>
</reference>
<name>A0AAD6HJ68_9EURO</name>
<sequence>MMWTRLLLGAVAGLLVPQGGLAIPAPGGSGSVPRGVSNHCDRDCMTVIVDGILNSLVAHDPYSLPLAQVYRATENSHPAALHMMTLWRTVTRADGPNLLAIDTNNGSAYFSLDISEGSDERQSVLWARINVVNREITELELYVNRNRGDHGFSFSPKELPKNYLPWMNPPSDRIKATRAQLESLGAATFNINSTFNVTVASDCQFTEEVWTVIDPGPDRNESYTPVACSWTNTRPTDSKARTNLVIDEEFGIVVTGAVIPGKVYPYGNISAFIPNHMASAQELQQEWFEVKKSEGAQLLLNPTSANGETLQVLQYYNNSLQGQQVMLYLSGPDMSSAWVE</sequence>
<organism evidence="2 3">
    <name type="scientific">Penicillium malachiteum</name>
    <dbReference type="NCBI Taxonomy" id="1324776"/>
    <lineage>
        <taxon>Eukaryota</taxon>
        <taxon>Fungi</taxon>
        <taxon>Dikarya</taxon>
        <taxon>Ascomycota</taxon>
        <taxon>Pezizomycotina</taxon>
        <taxon>Eurotiomycetes</taxon>
        <taxon>Eurotiomycetidae</taxon>
        <taxon>Eurotiales</taxon>
        <taxon>Aspergillaceae</taxon>
        <taxon>Penicillium</taxon>
    </lineage>
</organism>
<dbReference type="EMBL" id="JAQJAN010000010">
    <property type="protein sequence ID" value="KAJ5719720.1"/>
    <property type="molecule type" value="Genomic_DNA"/>
</dbReference>
<dbReference type="Proteomes" id="UP001215712">
    <property type="component" value="Unassembled WGS sequence"/>
</dbReference>
<keyword evidence="1" id="KW-0732">Signal</keyword>
<evidence type="ECO:0000256" key="1">
    <source>
        <dbReference type="SAM" id="SignalP"/>
    </source>
</evidence>
<accession>A0AAD6HJ68</accession>